<dbReference type="PRINTS" id="PR00038">
    <property type="entry name" value="HTHLUXR"/>
</dbReference>
<dbReference type="PANTHER" id="PTHR45566">
    <property type="entry name" value="HTH-TYPE TRANSCRIPTIONAL REGULATOR YHJB-RELATED"/>
    <property type="match status" value="1"/>
</dbReference>
<dbReference type="AlphaFoldDB" id="A0A494YZE4"/>
<dbReference type="InterPro" id="IPR016032">
    <property type="entry name" value="Sig_transdc_resp-reg_C-effctor"/>
</dbReference>
<dbReference type="RefSeq" id="WP_121131372.1">
    <property type="nucleotide sequence ID" value="NZ_JBHUFK010000043.1"/>
</dbReference>
<protein>
    <submittedName>
        <fullName evidence="4">DNA-binding response regulator</fullName>
    </submittedName>
</protein>
<evidence type="ECO:0000313" key="4">
    <source>
        <dbReference type="EMBL" id="RKQ15597.1"/>
    </source>
</evidence>
<sequence>MSNILIIKGPELYKNKYISSLREKTEHSIKTLNFTTINNQVPTEDNNPDLVLVDLETNINLPQLIHYFKGKKVKIAVSASDTSEASIKDLFMLNIQGYLFHKMEISEVNDAFDYILKGLTYVHPNLSTILLKDYRKMMEINRPDDLLSQREWEILELITKAHTNKQMADELHISDSTVKNHVNSILKKFNVSDRTNAVLKAIKNNWVSL</sequence>
<evidence type="ECO:0000256" key="1">
    <source>
        <dbReference type="ARBA" id="ARBA00023015"/>
    </source>
</evidence>
<gene>
    <name evidence="4" type="ORF">D8M05_10030</name>
</gene>
<dbReference type="GO" id="GO:0003677">
    <property type="term" value="F:DNA binding"/>
    <property type="evidence" value="ECO:0007669"/>
    <property type="project" value="UniProtKB-KW"/>
</dbReference>
<name>A0A494YZE4_9BACI</name>
<evidence type="ECO:0000256" key="2">
    <source>
        <dbReference type="ARBA" id="ARBA00023163"/>
    </source>
</evidence>
<keyword evidence="1" id="KW-0805">Transcription regulation</keyword>
<dbReference type="CDD" id="cd06170">
    <property type="entry name" value="LuxR_C_like"/>
    <property type="match status" value="1"/>
</dbReference>
<keyword evidence="5" id="KW-1185">Reference proteome</keyword>
<reference evidence="4 5" key="1">
    <citation type="journal article" date="2015" name="Antonie Van Leeuwenhoek">
        <title>Oceanobacillus bengalensis sp. nov., a bacterium isolated from seawater of the Bay of Bengal.</title>
        <authorList>
            <person name="Yongchang O."/>
            <person name="Xiang W."/>
            <person name="Wang G."/>
        </authorList>
    </citation>
    <scope>NUCLEOTIDE SEQUENCE [LARGE SCALE GENOMIC DNA]</scope>
    <source>
        <strain evidence="4 5">MCCC 1K00260</strain>
    </source>
</reference>
<dbReference type="PANTHER" id="PTHR45566:SF2">
    <property type="entry name" value="NARL SUBFAMILY"/>
    <property type="match status" value="1"/>
</dbReference>
<feature type="domain" description="HTH luxR-type" evidence="3">
    <location>
        <begin position="140"/>
        <end position="205"/>
    </location>
</feature>
<accession>A0A494YZE4</accession>
<dbReference type="SMART" id="SM00421">
    <property type="entry name" value="HTH_LUXR"/>
    <property type="match status" value="1"/>
</dbReference>
<keyword evidence="2" id="KW-0804">Transcription</keyword>
<keyword evidence="4" id="KW-0238">DNA-binding</keyword>
<dbReference type="Pfam" id="PF00196">
    <property type="entry name" value="GerE"/>
    <property type="match status" value="1"/>
</dbReference>
<dbReference type="GO" id="GO:0006355">
    <property type="term" value="P:regulation of DNA-templated transcription"/>
    <property type="evidence" value="ECO:0007669"/>
    <property type="project" value="InterPro"/>
</dbReference>
<dbReference type="Proteomes" id="UP000281813">
    <property type="component" value="Unassembled WGS sequence"/>
</dbReference>
<dbReference type="InterPro" id="IPR036388">
    <property type="entry name" value="WH-like_DNA-bd_sf"/>
</dbReference>
<dbReference type="SUPFAM" id="SSF46894">
    <property type="entry name" value="C-terminal effector domain of the bipartite response regulators"/>
    <property type="match status" value="1"/>
</dbReference>
<dbReference type="InterPro" id="IPR051015">
    <property type="entry name" value="EvgA-like"/>
</dbReference>
<evidence type="ECO:0000313" key="5">
    <source>
        <dbReference type="Proteomes" id="UP000281813"/>
    </source>
</evidence>
<dbReference type="EMBL" id="RBZO01000013">
    <property type="protein sequence ID" value="RKQ15597.1"/>
    <property type="molecule type" value="Genomic_DNA"/>
</dbReference>
<dbReference type="OrthoDB" id="2814434at2"/>
<evidence type="ECO:0000259" key="3">
    <source>
        <dbReference type="PROSITE" id="PS50043"/>
    </source>
</evidence>
<organism evidence="4 5">
    <name type="scientific">Oceanobacillus bengalensis</name>
    <dbReference type="NCBI Taxonomy" id="1435466"/>
    <lineage>
        <taxon>Bacteria</taxon>
        <taxon>Bacillati</taxon>
        <taxon>Bacillota</taxon>
        <taxon>Bacilli</taxon>
        <taxon>Bacillales</taxon>
        <taxon>Bacillaceae</taxon>
        <taxon>Oceanobacillus</taxon>
    </lineage>
</organism>
<dbReference type="PROSITE" id="PS50043">
    <property type="entry name" value="HTH_LUXR_2"/>
    <property type="match status" value="1"/>
</dbReference>
<dbReference type="Gene3D" id="1.10.10.10">
    <property type="entry name" value="Winged helix-like DNA-binding domain superfamily/Winged helix DNA-binding domain"/>
    <property type="match status" value="1"/>
</dbReference>
<dbReference type="InterPro" id="IPR000792">
    <property type="entry name" value="Tscrpt_reg_LuxR_C"/>
</dbReference>
<dbReference type="Gene3D" id="3.40.50.2300">
    <property type="match status" value="1"/>
</dbReference>
<comment type="caution">
    <text evidence="4">The sequence shown here is derived from an EMBL/GenBank/DDBJ whole genome shotgun (WGS) entry which is preliminary data.</text>
</comment>
<proteinExistence type="predicted"/>